<dbReference type="PANTHER" id="PTHR20986:SF24">
    <property type="entry name" value="FMRFAMIDE-LIKE NEUROPEPTIDES 1"/>
    <property type="match status" value="1"/>
</dbReference>
<evidence type="ECO:0000256" key="5">
    <source>
        <dbReference type="ARBA" id="ARBA00023320"/>
    </source>
</evidence>
<dbReference type="AlphaFoldDB" id="A0A9P0GS66"/>
<evidence type="ECO:0000313" key="8">
    <source>
        <dbReference type="EMBL" id="CAH1174146.1"/>
    </source>
</evidence>
<dbReference type="GO" id="GO:0005576">
    <property type="term" value="C:extracellular region"/>
    <property type="evidence" value="ECO:0007669"/>
    <property type="project" value="UniProtKB-SubCell"/>
</dbReference>
<dbReference type="EMBL" id="OU896712">
    <property type="protein sequence ID" value="CAH1174146.1"/>
    <property type="molecule type" value="Genomic_DNA"/>
</dbReference>
<keyword evidence="4" id="KW-0027">Amidation</keyword>
<dbReference type="InterPro" id="IPR002544">
    <property type="entry name" value="FMRFamid-related_peptide-like"/>
</dbReference>
<evidence type="ECO:0000256" key="2">
    <source>
        <dbReference type="ARBA" id="ARBA00006356"/>
    </source>
</evidence>
<keyword evidence="7" id="KW-0732">Signal</keyword>
<keyword evidence="3" id="KW-0964">Secreted</keyword>
<sequence>MIPLSLFVFVLVQSSIANLEDPYPDASDLYAGYSEDLSDLDDSEIEKRNSDFVRFGRSDSDKYVYEDTRKPKKDTIRKSDNFIRFGRNGNQFLRFGRDQNKTLRDGEIYLRFGRSATKNENNPRPKRSTAPDEYPKRKDAFLRFGRNPDSGREIRIPSNSPLVYVLAELLARKGGQWQNAPYTRIVEGN</sequence>
<evidence type="ECO:0000313" key="9">
    <source>
        <dbReference type="Proteomes" id="UP001153737"/>
    </source>
</evidence>
<gene>
    <name evidence="8" type="ORF">PHAECO_LOCUS10198</name>
</gene>
<feature type="signal peptide" evidence="7">
    <location>
        <begin position="1"/>
        <end position="17"/>
    </location>
</feature>
<dbReference type="PANTHER" id="PTHR20986">
    <property type="entry name" value="FMRFAMIDE-RELATED PEPTIDES"/>
    <property type="match status" value="1"/>
</dbReference>
<protein>
    <submittedName>
        <fullName evidence="8">Uncharacterized protein</fullName>
    </submittedName>
</protein>
<dbReference type="GO" id="GO:0007218">
    <property type="term" value="P:neuropeptide signaling pathway"/>
    <property type="evidence" value="ECO:0007669"/>
    <property type="project" value="UniProtKB-KW"/>
</dbReference>
<dbReference type="Proteomes" id="UP001153737">
    <property type="component" value="Chromosome 6"/>
</dbReference>
<comment type="similarity">
    <text evidence="2">Belongs to the FARP (FMRFamide related peptide) family.</text>
</comment>
<reference evidence="8" key="2">
    <citation type="submission" date="2022-10" db="EMBL/GenBank/DDBJ databases">
        <authorList>
            <consortium name="ENA_rothamsted_submissions"/>
            <consortium name="culmorum"/>
            <person name="King R."/>
        </authorList>
    </citation>
    <scope>NUCLEOTIDE SEQUENCE</scope>
</reference>
<keyword evidence="5" id="KW-0527">Neuropeptide</keyword>
<feature type="region of interest" description="Disordered" evidence="6">
    <location>
        <begin position="114"/>
        <end position="136"/>
    </location>
</feature>
<accession>A0A9P0GS66</accession>
<organism evidence="8 9">
    <name type="scientific">Phaedon cochleariae</name>
    <name type="common">Mustard beetle</name>
    <dbReference type="NCBI Taxonomy" id="80249"/>
    <lineage>
        <taxon>Eukaryota</taxon>
        <taxon>Metazoa</taxon>
        <taxon>Ecdysozoa</taxon>
        <taxon>Arthropoda</taxon>
        <taxon>Hexapoda</taxon>
        <taxon>Insecta</taxon>
        <taxon>Pterygota</taxon>
        <taxon>Neoptera</taxon>
        <taxon>Endopterygota</taxon>
        <taxon>Coleoptera</taxon>
        <taxon>Polyphaga</taxon>
        <taxon>Cucujiformia</taxon>
        <taxon>Chrysomeloidea</taxon>
        <taxon>Chrysomelidae</taxon>
        <taxon>Chrysomelinae</taxon>
        <taxon>Chrysomelini</taxon>
        <taxon>Phaedon</taxon>
    </lineage>
</organism>
<dbReference type="InterPro" id="IPR051041">
    <property type="entry name" value="FMRFamide-related_np"/>
</dbReference>
<dbReference type="Pfam" id="PF01581">
    <property type="entry name" value="FARP"/>
    <property type="match status" value="4"/>
</dbReference>
<evidence type="ECO:0000256" key="7">
    <source>
        <dbReference type="SAM" id="SignalP"/>
    </source>
</evidence>
<evidence type="ECO:0000256" key="1">
    <source>
        <dbReference type="ARBA" id="ARBA00004613"/>
    </source>
</evidence>
<evidence type="ECO:0000256" key="3">
    <source>
        <dbReference type="ARBA" id="ARBA00022525"/>
    </source>
</evidence>
<feature type="chain" id="PRO_5040264686" evidence="7">
    <location>
        <begin position="18"/>
        <end position="189"/>
    </location>
</feature>
<name>A0A9P0GS66_PHACE</name>
<evidence type="ECO:0000256" key="6">
    <source>
        <dbReference type="SAM" id="MobiDB-lite"/>
    </source>
</evidence>
<comment type="subcellular location">
    <subcellularLocation>
        <location evidence="1">Secreted</location>
    </subcellularLocation>
</comment>
<proteinExistence type="inferred from homology"/>
<keyword evidence="9" id="KW-1185">Reference proteome</keyword>
<reference evidence="8" key="1">
    <citation type="submission" date="2022-01" db="EMBL/GenBank/DDBJ databases">
        <authorList>
            <person name="King R."/>
        </authorList>
    </citation>
    <scope>NUCLEOTIDE SEQUENCE</scope>
</reference>
<evidence type="ECO:0000256" key="4">
    <source>
        <dbReference type="ARBA" id="ARBA00022815"/>
    </source>
</evidence>